<evidence type="ECO:0000313" key="2">
    <source>
        <dbReference type="Proteomes" id="UP000006820"/>
    </source>
</evidence>
<name>Q5YMJ7_NOCFA</name>
<evidence type="ECO:0000313" key="1">
    <source>
        <dbReference type="EMBL" id="BAD60594.1"/>
    </source>
</evidence>
<accession>Q5YMJ7</accession>
<sequence length="467" mass="51760">MPWSNAGAGRGVGGRSVVVDVPGRGLRKAAVQPLLTLDRRGALSSAHVQLSAETLGVAERTVWRWSGWALRLRRDVRRQGSYTALVNSGISAEHPAGFEFDFSYWFDCDCGRRVEVTAGEYEQQCGGDEESYPVCECGDSIDISTARPALRDLDDIDCHDDQVDRHLWYHTSPYQDWPSPRYRSDITALIKRSLLSPSEHEKAIEGRTSLALHLGTYAAAVENMLRRMHDQDSPTHRYWLHQVQVQLGATDLAPGVRGELSTWFGDVPMTALTDLGARAVRYVNTHESPGSISLAIDATVIVRVRTIPLPPAASALPATEAGEQAVTRAVAALTAAQQLRPDTTGIPEEEIFESELDLVIAQMRGRIVDDEAVQRANEFASQFEESRNQEHEALSSLRAELAEIYLPNVNPQLRTRVDDAIAVGTAPGEYHLRLRQLAALIAQPHQVLRYFDNAPWRKFDPPSRLTS</sequence>
<protein>
    <submittedName>
        <fullName evidence="1">Uncharacterized protein</fullName>
    </submittedName>
</protein>
<keyword evidence="1" id="KW-0614">Plasmid</keyword>
<dbReference type="AlphaFoldDB" id="Q5YMJ7"/>
<reference evidence="1 2" key="1">
    <citation type="journal article" date="2004" name="Proc. Natl. Acad. Sci. U.S.A.">
        <title>The complete genomic sequence of Nocardia farcinica IFM 10152.</title>
        <authorList>
            <person name="Ishikawa J."/>
            <person name="Yamashita A."/>
            <person name="Mikami Y."/>
            <person name="Hoshino Y."/>
            <person name="Kurita H."/>
            <person name="Hotta K."/>
            <person name="Shiba T."/>
            <person name="Hattori M."/>
        </authorList>
    </citation>
    <scope>NUCLEOTIDE SEQUENCE [LARGE SCALE GENOMIC DNA]</scope>
    <source>
        <strain evidence="1 2">IFM 10152</strain>
        <plasmid evidence="2">Plasmid pNF1</plasmid>
    </source>
</reference>
<dbReference type="EMBL" id="AP006619">
    <property type="protein sequence ID" value="BAD60594.1"/>
    <property type="molecule type" value="Genomic_DNA"/>
</dbReference>
<dbReference type="HOGENOM" id="CLU_585049_0_0_11"/>
<gene>
    <name evidence="1" type="ordered locus">PNF1_680</name>
</gene>
<organism evidence="1 2">
    <name type="scientific">Nocardia farcinica (strain IFM 10152)</name>
    <dbReference type="NCBI Taxonomy" id="247156"/>
    <lineage>
        <taxon>Bacteria</taxon>
        <taxon>Bacillati</taxon>
        <taxon>Actinomycetota</taxon>
        <taxon>Actinomycetes</taxon>
        <taxon>Mycobacteriales</taxon>
        <taxon>Nocardiaceae</taxon>
        <taxon>Nocardia</taxon>
    </lineage>
</organism>
<keyword evidence="2" id="KW-1185">Reference proteome</keyword>
<dbReference type="eggNOG" id="ENOG5033SKZ">
    <property type="taxonomic scope" value="Bacteria"/>
</dbReference>
<proteinExistence type="predicted"/>
<geneLocation type="plasmid" evidence="1 2">
    <name>pNF1</name>
</geneLocation>
<dbReference type="Proteomes" id="UP000006820">
    <property type="component" value="Plasmid pNF1"/>
</dbReference>
<dbReference type="KEGG" id="nfa:PNF1_680"/>